<reference evidence="7 8" key="1">
    <citation type="submission" date="2018-11" db="EMBL/GenBank/DDBJ databases">
        <authorList>
            <person name="Criscuolo A."/>
        </authorList>
    </citation>
    <scope>NUCLEOTIDE SEQUENCE [LARGE SCALE GENOMIC DNA]</scope>
    <source>
        <strain evidence="7">ACIP111625</strain>
    </source>
</reference>
<protein>
    <submittedName>
        <fullName evidence="7">Macrolide export protein MacA</fullName>
    </submittedName>
</protein>
<evidence type="ECO:0000256" key="1">
    <source>
        <dbReference type="ARBA" id="ARBA00004196"/>
    </source>
</evidence>
<dbReference type="Pfam" id="PF25954">
    <property type="entry name" value="Beta-barrel_RND_2"/>
    <property type="match status" value="1"/>
</dbReference>
<evidence type="ECO:0000313" key="8">
    <source>
        <dbReference type="Proteomes" id="UP000277498"/>
    </source>
</evidence>
<dbReference type="GO" id="GO:0022857">
    <property type="term" value="F:transmembrane transporter activity"/>
    <property type="evidence" value="ECO:0007669"/>
    <property type="project" value="InterPro"/>
</dbReference>
<dbReference type="FunFam" id="2.40.30.170:FF:000010">
    <property type="entry name" value="Efflux RND transporter periplasmic adaptor subunit"/>
    <property type="match status" value="1"/>
</dbReference>
<sequence>MGQKRRKRGWIWLLLVLALAAGVGWWVFGRESQTSVSYDTREVTRGDLMVTVVATGTVQPTTQVEISSELSGTLASVDADYNAQVSEGQVLARLDDTKLAAQVLNSEASLIASRARLASAQATATETADALESAEALDKRGLNTRSVIIAARAAHDRAVASVEIARADVSLAEANLASARADLDKAVIRSPINGIVLDRAAEKGQIVAASLNAPVLFTLAEDLRRMELRVSIDEADIGRVQLGQEASFTVDAWAGRRFEAQIASLRYAPDATTTDVVTYTAVLTVENDDLLLRPGMTATATITVSREDGQLLVPMAALRYSPPATVSTDRSGRGLMGYIMPSPPGRDRPRTATGDGSGVWVLRGGQPVRVRATPGATDGSNIVVTSEELREGDQVIISQREAR</sequence>
<dbReference type="InterPro" id="IPR058792">
    <property type="entry name" value="Beta-barrel_RND_2"/>
</dbReference>
<dbReference type="EMBL" id="UXAW01000093">
    <property type="protein sequence ID" value="VDC32654.1"/>
    <property type="molecule type" value="Genomic_DNA"/>
</dbReference>
<feature type="domain" description="CusB-like beta-barrel" evidence="5">
    <location>
        <begin position="229"/>
        <end position="303"/>
    </location>
</feature>
<evidence type="ECO:0000256" key="3">
    <source>
        <dbReference type="ARBA" id="ARBA00023054"/>
    </source>
</evidence>
<dbReference type="GO" id="GO:0030313">
    <property type="term" value="C:cell envelope"/>
    <property type="evidence" value="ECO:0007669"/>
    <property type="project" value="UniProtKB-SubCell"/>
</dbReference>
<gene>
    <name evidence="7" type="primary">macA_3</name>
    <name evidence="7" type="ORF">XINFAN_03406</name>
</gene>
<dbReference type="Proteomes" id="UP000277498">
    <property type="component" value="Unassembled WGS sequence"/>
</dbReference>
<organism evidence="7 8">
    <name type="scientific">Pseudogemmobacter humi</name>
    <dbReference type="NCBI Taxonomy" id="2483812"/>
    <lineage>
        <taxon>Bacteria</taxon>
        <taxon>Pseudomonadati</taxon>
        <taxon>Pseudomonadota</taxon>
        <taxon>Alphaproteobacteria</taxon>
        <taxon>Rhodobacterales</taxon>
        <taxon>Paracoccaceae</taxon>
        <taxon>Pseudogemmobacter</taxon>
    </lineage>
</organism>
<comment type="subcellular location">
    <subcellularLocation>
        <location evidence="1">Cell envelope</location>
    </subcellularLocation>
</comment>
<dbReference type="OrthoDB" id="9791520at2"/>
<dbReference type="GO" id="GO:0016020">
    <property type="term" value="C:membrane"/>
    <property type="evidence" value="ECO:0007669"/>
    <property type="project" value="InterPro"/>
</dbReference>
<evidence type="ECO:0000256" key="2">
    <source>
        <dbReference type="ARBA" id="ARBA00009477"/>
    </source>
</evidence>
<keyword evidence="8" id="KW-1185">Reference proteome</keyword>
<keyword evidence="3" id="KW-0175">Coiled coil</keyword>
<dbReference type="InterPro" id="IPR006143">
    <property type="entry name" value="RND_pump_MFP"/>
</dbReference>
<comment type="similarity">
    <text evidence="2">Belongs to the membrane fusion protein (MFP) (TC 8.A.1) family.</text>
</comment>
<feature type="region of interest" description="Disordered" evidence="4">
    <location>
        <begin position="323"/>
        <end position="357"/>
    </location>
</feature>
<accession>A0A3P5XD95</accession>
<feature type="domain" description="CzcB-like barrel-sandwich hybrid" evidence="6">
    <location>
        <begin position="64"/>
        <end position="211"/>
    </location>
</feature>
<dbReference type="NCBIfam" id="TIGR01730">
    <property type="entry name" value="RND_mfp"/>
    <property type="match status" value="1"/>
</dbReference>
<evidence type="ECO:0000259" key="5">
    <source>
        <dbReference type="Pfam" id="PF25954"/>
    </source>
</evidence>
<dbReference type="InterPro" id="IPR058647">
    <property type="entry name" value="BSH_CzcB-like"/>
</dbReference>
<name>A0A3P5XD95_9RHOB</name>
<dbReference type="Gene3D" id="2.40.420.20">
    <property type="match status" value="1"/>
</dbReference>
<dbReference type="Gene3D" id="2.40.50.100">
    <property type="match status" value="1"/>
</dbReference>
<dbReference type="PANTHER" id="PTHR32347">
    <property type="entry name" value="EFFLUX SYSTEM COMPONENT YKNX-RELATED"/>
    <property type="match status" value="1"/>
</dbReference>
<evidence type="ECO:0000256" key="4">
    <source>
        <dbReference type="SAM" id="MobiDB-lite"/>
    </source>
</evidence>
<dbReference type="AlphaFoldDB" id="A0A3P5XD95"/>
<dbReference type="PANTHER" id="PTHR32347:SF14">
    <property type="entry name" value="EFFLUX SYSTEM COMPONENT YKNX-RELATED"/>
    <property type="match status" value="1"/>
</dbReference>
<dbReference type="Pfam" id="PF25973">
    <property type="entry name" value="BSH_CzcB"/>
    <property type="match status" value="1"/>
</dbReference>
<evidence type="ECO:0000259" key="6">
    <source>
        <dbReference type="Pfam" id="PF25973"/>
    </source>
</evidence>
<dbReference type="Gene3D" id="2.40.30.170">
    <property type="match status" value="1"/>
</dbReference>
<proteinExistence type="inferred from homology"/>
<dbReference type="InterPro" id="IPR050465">
    <property type="entry name" value="UPF0194_transport"/>
</dbReference>
<evidence type="ECO:0000313" key="7">
    <source>
        <dbReference type="EMBL" id="VDC32654.1"/>
    </source>
</evidence>
<dbReference type="SUPFAM" id="SSF111369">
    <property type="entry name" value="HlyD-like secretion proteins"/>
    <property type="match status" value="1"/>
</dbReference>